<dbReference type="InterPro" id="IPR028939">
    <property type="entry name" value="P5C_Rdtase_cat_N"/>
</dbReference>
<keyword evidence="5 9" id="KW-0641">Proline biosynthesis</keyword>
<dbReference type="GO" id="GO:0004735">
    <property type="term" value="F:pyrroline-5-carboxylate reductase activity"/>
    <property type="evidence" value="ECO:0007669"/>
    <property type="project" value="UniProtKB-UniRule"/>
</dbReference>
<dbReference type="Gene3D" id="1.10.3730.10">
    <property type="entry name" value="ProC C-terminal domain-like"/>
    <property type="match status" value="1"/>
</dbReference>
<organism evidence="14 15">
    <name type="scientific">Clostridium manihotivorum</name>
    <dbReference type="NCBI Taxonomy" id="2320868"/>
    <lineage>
        <taxon>Bacteria</taxon>
        <taxon>Bacillati</taxon>
        <taxon>Bacillota</taxon>
        <taxon>Clostridia</taxon>
        <taxon>Eubacteriales</taxon>
        <taxon>Clostridiaceae</taxon>
        <taxon>Clostridium</taxon>
    </lineage>
</organism>
<evidence type="ECO:0000256" key="8">
    <source>
        <dbReference type="ARBA" id="ARBA00058118"/>
    </source>
</evidence>
<keyword evidence="4 9" id="KW-0028">Amino-acid biosynthesis</keyword>
<dbReference type="AlphaFoldDB" id="A0A410DMY6"/>
<evidence type="ECO:0000256" key="6">
    <source>
        <dbReference type="ARBA" id="ARBA00022857"/>
    </source>
</evidence>
<comment type="function">
    <text evidence="8 9">Catalyzes the reduction of 1-pyrroline-5-carboxylate (PCA) to L-proline.</text>
</comment>
<evidence type="ECO:0000256" key="3">
    <source>
        <dbReference type="ARBA" id="ARBA00022490"/>
    </source>
</evidence>
<comment type="catalytic activity">
    <reaction evidence="9">
        <text>L-proline + NADP(+) = (S)-1-pyrroline-5-carboxylate + NADPH + 2 H(+)</text>
        <dbReference type="Rhea" id="RHEA:14109"/>
        <dbReference type="ChEBI" id="CHEBI:15378"/>
        <dbReference type="ChEBI" id="CHEBI:17388"/>
        <dbReference type="ChEBI" id="CHEBI:57783"/>
        <dbReference type="ChEBI" id="CHEBI:58349"/>
        <dbReference type="ChEBI" id="CHEBI:60039"/>
        <dbReference type="EC" id="1.5.1.2"/>
    </reaction>
</comment>
<dbReference type="EMBL" id="CP025746">
    <property type="protein sequence ID" value="QAA30434.1"/>
    <property type="molecule type" value="Genomic_DNA"/>
</dbReference>
<dbReference type="FunFam" id="1.10.3730.10:FF:000001">
    <property type="entry name" value="Pyrroline-5-carboxylate reductase"/>
    <property type="match status" value="1"/>
</dbReference>
<accession>A0A410DMY6</accession>
<keyword evidence="15" id="KW-1185">Reference proteome</keyword>
<feature type="domain" description="Pyrroline-5-carboxylate reductase dimerisation" evidence="13">
    <location>
        <begin position="162"/>
        <end position="266"/>
    </location>
</feature>
<feature type="binding site" evidence="11">
    <location>
        <position position="36"/>
    </location>
    <ligand>
        <name>NADP(+)</name>
        <dbReference type="ChEBI" id="CHEBI:58349"/>
    </ligand>
</feature>
<dbReference type="Proteomes" id="UP000286268">
    <property type="component" value="Chromosome"/>
</dbReference>
<keyword evidence="6 9" id="KW-0521">NADP</keyword>
<reference evidence="14 15" key="1">
    <citation type="submission" date="2018-01" db="EMBL/GenBank/DDBJ databases">
        <title>Genome Sequencing and Assembly of Anaerobacter polyendosporus strain CT4.</title>
        <authorList>
            <person name="Tachaapaikoon C."/>
            <person name="Sutheeworapong S."/>
            <person name="Jenjaroenpun P."/>
            <person name="Wongsurawat T."/>
            <person name="Nookeaw I."/>
            <person name="Cheawchanlertfa P."/>
            <person name="Kosugi A."/>
            <person name="Cheevadhanarak S."/>
            <person name="Ratanakhanokchai K."/>
        </authorList>
    </citation>
    <scope>NUCLEOTIDE SEQUENCE [LARGE SCALE GENOMIC DNA]</scope>
    <source>
        <strain evidence="14 15">CT4</strain>
    </source>
</reference>
<evidence type="ECO:0000256" key="9">
    <source>
        <dbReference type="HAMAP-Rule" id="MF_01925"/>
    </source>
</evidence>
<dbReference type="GO" id="GO:0005737">
    <property type="term" value="C:cytoplasm"/>
    <property type="evidence" value="ECO:0007669"/>
    <property type="project" value="UniProtKB-SubCell"/>
</dbReference>
<dbReference type="PIRSF" id="PIRSF000193">
    <property type="entry name" value="Pyrrol-5-carb_rd"/>
    <property type="match status" value="1"/>
</dbReference>
<dbReference type="EC" id="1.5.1.2" evidence="9 10"/>
<feature type="binding site" evidence="11">
    <location>
        <position position="57"/>
    </location>
    <ligand>
        <name>NADPH</name>
        <dbReference type="ChEBI" id="CHEBI:57783"/>
    </ligand>
</feature>
<dbReference type="PANTHER" id="PTHR11645:SF0">
    <property type="entry name" value="PYRROLINE-5-CARBOXYLATE REDUCTASE 3"/>
    <property type="match status" value="1"/>
</dbReference>
<evidence type="ECO:0000256" key="2">
    <source>
        <dbReference type="ARBA" id="ARBA00005525"/>
    </source>
</evidence>
<evidence type="ECO:0000259" key="12">
    <source>
        <dbReference type="Pfam" id="PF03807"/>
    </source>
</evidence>
<dbReference type="HAMAP" id="MF_01925">
    <property type="entry name" value="P5C_reductase"/>
    <property type="match status" value="1"/>
</dbReference>
<dbReference type="InterPro" id="IPR000304">
    <property type="entry name" value="Pyrroline-COOH_reductase"/>
</dbReference>
<comment type="pathway">
    <text evidence="9">Amino-acid biosynthesis; L-proline biosynthesis; L-proline from L-glutamate 5-semialdehyde: step 1/1.</text>
</comment>
<comment type="catalytic activity">
    <reaction evidence="9">
        <text>L-proline + NAD(+) = (S)-1-pyrroline-5-carboxylate + NADH + 2 H(+)</text>
        <dbReference type="Rhea" id="RHEA:14105"/>
        <dbReference type="ChEBI" id="CHEBI:15378"/>
        <dbReference type="ChEBI" id="CHEBI:17388"/>
        <dbReference type="ChEBI" id="CHEBI:57540"/>
        <dbReference type="ChEBI" id="CHEBI:57945"/>
        <dbReference type="ChEBI" id="CHEBI:60039"/>
        <dbReference type="EC" id="1.5.1.2"/>
    </reaction>
</comment>
<dbReference type="SUPFAM" id="SSF51735">
    <property type="entry name" value="NAD(P)-binding Rossmann-fold domains"/>
    <property type="match status" value="1"/>
</dbReference>
<dbReference type="RefSeq" id="WP_128210886.1">
    <property type="nucleotide sequence ID" value="NZ_CP025746.1"/>
</dbReference>
<gene>
    <name evidence="9" type="primary">proC</name>
    <name evidence="14" type="ORF">C1I91_01385</name>
</gene>
<dbReference type="FunFam" id="3.40.50.720:FF:000190">
    <property type="entry name" value="Pyrroline-5-carboxylate reductase"/>
    <property type="match status" value="1"/>
</dbReference>
<dbReference type="InterPro" id="IPR008927">
    <property type="entry name" value="6-PGluconate_DH-like_C_sf"/>
</dbReference>
<evidence type="ECO:0000256" key="1">
    <source>
        <dbReference type="ARBA" id="ARBA00004496"/>
    </source>
</evidence>
<dbReference type="GO" id="GO:0055129">
    <property type="term" value="P:L-proline biosynthetic process"/>
    <property type="evidence" value="ECO:0007669"/>
    <property type="project" value="UniProtKB-UniRule"/>
</dbReference>
<dbReference type="Gene3D" id="3.40.50.720">
    <property type="entry name" value="NAD(P)-binding Rossmann-like Domain"/>
    <property type="match status" value="1"/>
</dbReference>
<comment type="similarity">
    <text evidence="2 9">Belongs to the pyrroline-5-carboxylate reductase family.</text>
</comment>
<evidence type="ECO:0000313" key="15">
    <source>
        <dbReference type="Proteomes" id="UP000286268"/>
    </source>
</evidence>
<name>A0A410DMY6_9CLOT</name>
<dbReference type="Pfam" id="PF03807">
    <property type="entry name" value="F420_oxidored"/>
    <property type="match status" value="1"/>
</dbReference>
<feature type="binding site" evidence="11">
    <location>
        <begin position="70"/>
        <end position="73"/>
    </location>
    <ligand>
        <name>NADP(+)</name>
        <dbReference type="ChEBI" id="CHEBI:58349"/>
    </ligand>
</feature>
<dbReference type="SUPFAM" id="SSF48179">
    <property type="entry name" value="6-phosphogluconate dehydrogenase C-terminal domain-like"/>
    <property type="match status" value="1"/>
</dbReference>
<evidence type="ECO:0000256" key="11">
    <source>
        <dbReference type="PIRSR" id="PIRSR000193-1"/>
    </source>
</evidence>
<dbReference type="InterPro" id="IPR029036">
    <property type="entry name" value="P5CR_dimer"/>
</dbReference>
<dbReference type="UniPathway" id="UPA00098">
    <property type="reaction ID" value="UER00361"/>
</dbReference>
<sequence>MDKKLGFIGCGNMGAAMVGGIINSGIVSKENIIASTKTKSSSEALESKFGIRTTIDNKKVAEEADVIFLAVKPFMYEAVIEEIRDLIKKEAIIVTIAAGIEIDKVKAWFNRDIKLIKTMPNTPALVGEGMSAICPSDNVPEEELEYIISIFNSFGKTEILGENDFHGFIALCGSSPAYVFMFIEAMGDAAVKMGIPRKKAYRLAAQAVLGSAKMVLETEKHPGELKDMVCSPRGTTIEAVIELEKSGMRSSIIKAMEKCEEKSKNM</sequence>
<dbReference type="Pfam" id="PF14748">
    <property type="entry name" value="P5CR_dimer"/>
    <property type="match status" value="1"/>
</dbReference>
<dbReference type="KEGG" id="cmah:C1I91_01385"/>
<keyword evidence="3 9" id="KW-0963">Cytoplasm</keyword>
<dbReference type="NCBIfam" id="TIGR00112">
    <property type="entry name" value="proC"/>
    <property type="match status" value="1"/>
</dbReference>
<comment type="subcellular location">
    <subcellularLocation>
        <location evidence="1 9">Cytoplasm</location>
    </subcellularLocation>
</comment>
<feature type="binding site" evidence="11">
    <location>
        <begin position="8"/>
        <end position="13"/>
    </location>
    <ligand>
        <name>NADP(+)</name>
        <dbReference type="ChEBI" id="CHEBI:58349"/>
    </ligand>
</feature>
<evidence type="ECO:0000256" key="5">
    <source>
        <dbReference type="ARBA" id="ARBA00022650"/>
    </source>
</evidence>
<protein>
    <recommendedName>
        <fullName evidence="9 10">Pyrroline-5-carboxylate reductase</fullName>
        <shortName evidence="9">P5C reductase</shortName>
        <shortName evidence="9">P5CR</shortName>
        <ecNumber evidence="9 10">1.5.1.2</ecNumber>
    </recommendedName>
    <alternativeName>
        <fullName evidence="9">PCA reductase</fullName>
    </alternativeName>
</protein>
<evidence type="ECO:0000256" key="4">
    <source>
        <dbReference type="ARBA" id="ARBA00022605"/>
    </source>
</evidence>
<evidence type="ECO:0000313" key="14">
    <source>
        <dbReference type="EMBL" id="QAA30434.1"/>
    </source>
</evidence>
<dbReference type="OrthoDB" id="9805754at2"/>
<evidence type="ECO:0000259" key="13">
    <source>
        <dbReference type="Pfam" id="PF14748"/>
    </source>
</evidence>
<evidence type="ECO:0000256" key="10">
    <source>
        <dbReference type="NCBIfam" id="TIGR00112"/>
    </source>
</evidence>
<evidence type="ECO:0000256" key="7">
    <source>
        <dbReference type="ARBA" id="ARBA00023002"/>
    </source>
</evidence>
<proteinExistence type="inferred from homology"/>
<dbReference type="InterPro" id="IPR036291">
    <property type="entry name" value="NAD(P)-bd_dom_sf"/>
</dbReference>
<keyword evidence="7 9" id="KW-0560">Oxidoreductase</keyword>
<feature type="domain" description="Pyrroline-5-carboxylate reductase catalytic N-terminal" evidence="12">
    <location>
        <begin position="4"/>
        <end position="99"/>
    </location>
</feature>
<dbReference type="PANTHER" id="PTHR11645">
    <property type="entry name" value="PYRROLINE-5-CARBOXYLATE REDUCTASE"/>
    <property type="match status" value="1"/>
</dbReference>